<sequence length="122" mass="12478">MLILRIAFWVAVVAMLLPSAPSTAVVGPDGTPLAEEANFDPAEAVTLAMTTSSDVLGFCDRNRSVCDAAGDAGEHVLAQVIYYSGEAVSWAAEKLLSARQPVNGAANSAPVSVLAPPPAQGI</sequence>
<dbReference type="RefSeq" id="WP_160587347.1">
    <property type="nucleotide sequence ID" value="NZ_BMHN01000001.1"/>
</dbReference>
<keyword evidence="3" id="KW-1185">Reference proteome</keyword>
<evidence type="ECO:0000313" key="3">
    <source>
        <dbReference type="Proteomes" id="UP000470384"/>
    </source>
</evidence>
<feature type="chain" id="PRO_5032641222" description="DUF732 domain-containing protein" evidence="1">
    <location>
        <begin position="25"/>
        <end position="122"/>
    </location>
</feature>
<dbReference type="EMBL" id="WXYQ01000005">
    <property type="protein sequence ID" value="NBG95342.1"/>
    <property type="molecule type" value="Genomic_DNA"/>
</dbReference>
<organism evidence="2 3">
    <name type="scientific">Pyruvatibacter mobilis</name>
    <dbReference type="NCBI Taxonomy" id="1712261"/>
    <lineage>
        <taxon>Bacteria</taxon>
        <taxon>Pseudomonadati</taxon>
        <taxon>Pseudomonadota</taxon>
        <taxon>Alphaproteobacteria</taxon>
        <taxon>Hyphomicrobiales</taxon>
        <taxon>Parvibaculaceae</taxon>
        <taxon>Pyruvatibacter</taxon>
    </lineage>
</organism>
<reference evidence="2 3" key="1">
    <citation type="journal article" date="2016" name="Int. J. Syst. Evol. Microbiol.">
        <title>Pyruvatibacter mobilis gen. nov., sp. nov., a marine bacterium from the culture broth of Picochlorum sp. 122.</title>
        <authorList>
            <person name="Wang G."/>
            <person name="Tang M."/>
            <person name="Wu H."/>
            <person name="Dai S."/>
            <person name="Li T."/>
            <person name="Chen C."/>
            <person name="He H."/>
            <person name="Fan J."/>
            <person name="Xiang W."/>
            <person name="Li X."/>
        </authorList>
    </citation>
    <scope>NUCLEOTIDE SEQUENCE [LARGE SCALE GENOMIC DNA]</scope>
    <source>
        <strain evidence="2 3">GYP-11</strain>
    </source>
</reference>
<evidence type="ECO:0000313" key="2">
    <source>
        <dbReference type="EMBL" id="NBG95342.1"/>
    </source>
</evidence>
<proteinExistence type="predicted"/>
<name>A0A845Q9X4_9HYPH</name>
<protein>
    <recommendedName>
        <fullName evidence="4">DUF732 domain-containing protein</fullName>
    </recommendedName>
</protein>
<gene>
    <name evidence="2" type="ORF">GTQ45_06315</name>
</gene>
<dbReference type="OrthoDB" id="7923950at2"/>
<dbReference type="GeneID" id="300655193"/>
<comment type="caution">
    <text evidence="2">The sequence shown here is derived from an EMBL/GenBank/DDBJ whole genome shotgun (WGS) entry which is preliminary data.</text>
</comment>
<dbReference type="Proteomes" id="UP000470384">
    <property type="component" value="Unassembled WGS sequence"/>
</dbReference>
<dbReference type="AlphaFoldDB" id="A0A845Q9X4"/>
<feature type="signal peptide" evidence="1">
    <location>
        <begin position="1"/>
        <end position="24"/>
    </location>
</feature>
<evidence type="ECO:0000256" key="1">
    <source>
        <dbReference type="SAM" id="SignalP"/>
    </source>
</evidence>
<keyword evidence="1" id="KW-0732">Signal</keyword>
<accession>A0A845Q9X4</accession>
<evidence type="ECO:0008006" key="4">
    <source>
        <dbReference type="Google" id="ProtNLM"/>
    </source>
</evidence>